<dbReference type="GO" id="GO:0016020">
    <property type="term" value="C:membrane"/>
    <property type="evidence" value="ECO:0007669"/>
    <property type="project" value="TreeGrafter"/>
</dbReference>
<dbReference type="Proteomes" id="UP000015105">
    <property type="component" value="Chromosome 7D"/>
</dbReference>
<dbReference type="Gramene" id="AET7Gv20544300.5">
    <property type="protein sequence ID" value="AET7Gv20544300.5"/>
    <property type="gene ID" value="AET7Gv20544300"/>
</dbReference>
<keyword evidence="2" id="KW-1133">Transmembrane helix</keyword>
<accession>A0A453RDA8</accession>
<keyword evidence="2" id="KW-0812">Transmembrane</keyword>
<name>A0A453RDA8_AEGTS</name>
<evidence type="ECO:0000256" key="1">
    <source>
        <dbReference type="SAM" id="MobiDB-lite"/>
    </source>
</evidence>
<dbReference type="PANTHER" id="PTHR24177:SF413">
    <property type="entry name" value="TRANSMEMBRANE PROTEIN, PUTATIVE-RELATED"/>
    <property type="match status" value="1"/>
</dbReference>
<reference evidence="4" key="4">
    <citation type="submission" date="2019-03" db="UniProtKB">
        <authorList>
            <consortium name="EnsemblPlants"/>
        </authorList>
    </citation>
    <scope>IDENTIFICATION</scope>
</reference>
<evidence type="ECO:0000259" key="3">
    <source>
        <dbReference type="Pfam" id="PF13962"/>
    </source>
</evidence>
<protein>
    <recommendedName>
        <fullName evidence="3">PGG domain-containing protein</fullName>
    </recommendedName>
</protein>
<keyword evidence="2" id="KW-0472">Membrane</keyword>
<reference evidence="4" key="5">
    <citation type="journal article" date="2021" name="G3 (Bethesda)">
        <title>Aegilops tauschii genome assembly Aet v5.0 features greater sequence contiguity and improved annotation.</title>
        <authorList>
            <person name="Wang L."/>
            <person name="Zhu T."/>
            <person name="Rodriguez J.C."/>
            <person name="Deal K.R."/>
            <person name="Dubcovsky J."/>
            <person name="McGuire P.E."/>
            <person name="Lux T."/>
            <person name="Spannagl M."/>
            <person name="Mayer K.F.X."/>
            <person name="Baldrich P."/>
            <person name="Meyers B.C."/>
            <person name="Huo N."/>
            <person name="Gu Y.Q."/>
            <person name="Zhou H."/>
            <person name="Devos K.M."/>
            <person name="Bennetzen J.L."/>
            <person name="Unver T."/>
            <person name="Budak H."/>
            <person name="Gulick P.J."/>
            <person name="Galiba G."/>
            <person name="Kalapos B."/>
            <person name="Nelson D.R."/>
            <person name="Li P."/>
            <person name="You F.M."/>
            <person name="Luo M.C."/>
            <person name="Dvorak J."/>
        </authorList>
    </citation>
    <scope>NUCLEOTIDE SEQUENCE [LARGE SCALE GENOMIC DNA]</scope>
    <source>
        <strain evidence="4">cv. AL8/78</strain>
    </source>
</reference>
<dbReference type="EnsemblPlants" id="AET7Gv20544300.5">
    <property type="protein sequence ID" value="AET7Gv20544300.5"/>
    <property type="gene ID" value="AET7Gv20544300"/>
</dbReference>
<reference evidence="5" key="2">
    <citation type="journal article" date="2017" name="Nat. Plants">
        <title>The Aegilops tauschii genome reveals multiple impacts of transposons.</title>
        <authorList>
            <person name="Zhao G."/>
            <person name="Zou C."/>
            <person name="Li K."/>
            <person name="Wang K."/>
            <person name="Li T."/>
            <person name="Gao L."/>
            <person name="Zhang X."/>
            <person name="Wang H."/>
            <person name="Yang Z."/>
            <person name="Liu X."/>
            <person name="Jiang W."/>
            <person name="Mao L."/>
            <person name="Kong X."/>
            <person name="Jiao Y."/>
            <person name="Jia J."/>
        </authorList>
    </citation>
    <scope>NUCLEOTIDE SEQUENCE [LARGE SCALE GENOMIC DNA]</scope>
    <source>
        <strain evidence="5">cv. AL8/78</strain>
    </source>
</reference>
<feature type="transmembrane region" description="Helical" evidence="2">
    <location>
        <begin position="138"/>
        <end position="158"/>
    </location>
</feature>
<proteinExistence type="predicted"/>
<evidence type="ECO:0000313" key="5">
    <source>
        <dbReference type="Proteomes" id="UP000015105"/>
    </source>
</evidence>
<feature type="domain" description="PGG" evidence="3">
    <location>
        <begin position="20"/>
        <end position="131"/>
    </location>
</feature>
<evidence type="ECO:0000313" key="4">
    <source>
        <dbReference type="EnsemblPlants" id="AET7Gv20544300.5"/>
    </source>
</evidence>
<feature type="transmembrane region" description="Helical" evidence="2">
    <location>
        <begin position="108"/>
        <end position="126"/>
    </location>
</feature>
<sequence>SMPETSQNPGSSEPTPEEKKDLQKRQKYLMLIGTLAVTVTYQAGLLPPGGVWPDDRDGHFAGDPILHDTNLTRYKVFFYCNATAFMASVVMVILLLNNTISKYKRSLFAMKIAMVLDLLGLLGAYAAGSCRKLKTSAYIFALVIAVIIYIVIHVLLSFDEVARLVKEKWKKWVRCLKRCFCCN</sequence>
<dbReference type="PANTHER" id="PTHR24177">
    <property type="entry name" value="CASKIN"/>
    <property type="match status" value="1"/>
</dbReference>
<feature type="transmembrane region" description="Helical" evidence="2">
    <location>
        <begin position="28"/>
        <end position="46"/>
    </location>
</feature>
<dbReference type="InterPro" id="IPR026961">
    <property type="entry name" value="PGG_dom"/>
</dbReference>
<reference evidence="5" key="1">
    <citation type="journal article" date="2014" name="Science">
        <title>Ancient hybridizations among the ancestral genomes of bread wheat.</title>
        <authorList>
            <consortium name="International Wheat Genome Sequencing Consortium,"/>
            <person name="Marcussen T."/>
            <person name="Sandve S.R."/>
            <person name="Heier L."/>
            <person name="Spannagl M."/>
            <person name="Pfeifer M."/>
            <person name="Jakobsen K.S."/>
            <person name="Wulff B.B."/>
            <person name="Steuernagel B."/>
            <person name="Mayer K.F."/>
            <person name="Olsen O.A."/>
        </authorList>
    </citation>
    <scope>NUCLEOTIDE SEQUENCE [LARGE SCALE GENOMIC DNA]</scope>
    <source>
        <strain evidence="5">cv. AL8/78</strain>
    </source>
</reference>
<keyword evidence="5" id="KW-1185">Reference proteome</keyword>
<feature type="region of interest" description="Disordered" evidence="1">
    <location>
        <begin position="1"/>
        <end position="20"/>
    </location>
</feature>
<organism evidence="4 5">
    <name type="scientific">Aegilops tauschii subsp. strangulata</name>
    <name type="common">Goatgrass</name>
    <dbReference type="NCBI Taxonomy" id="200361"/>
    <lineage>
        <taxon>Eukaryota</taxon>
        <taxon>Viridiplantae</taxon>
        <taxon>Streptophyta</taxon>
        <taxon>Embryophyta</taxon>
        <taxon>Tracheophyta</taxon>
        <taxon>Spermatophyta</taxon>
        <taxon>Magnoliopsida</taxon>
        <taxon>Liliopsida</taxon>
        <taxon>Poales</taxon>
        <taxon>Poaceae</taxon>
        <taxon>BOP clade</taxon>
        <taxon>Pooideae</taxon>
        <taxon>Triticodae</taxon>
        <taxon>Triticeae</taxon>
        <taxon>Triticinae</taxon>
        <taxon>Aegilops</taxon>
    </lineage>
</organism>
<reference evidence="4" key="3">
    <citation type="journal article" date="2017" name="Nature">
        <title>Genome sequence of the progenitor of the wheat D genome Aegilops tauschii.</title>
        <authorList>
            <person name="Luo M.C."/>
            <person name="Gu Y.Q."/>
            <person name="Puiu D."/>
            <person name="Wang H."/>
            <person name="Twardziok S.O."/>
            <person name="Deal K.R."/>
            <person name="Huo N."/>
            <person name="Zhu T."/>
            <person name="Wang L."/>
            <person name="Wang Y."/>
            <person name="McGuire P.E."/>
            <person name="Liu S."/>
            <person name="Long H."/>
            <person name="Ramasamy R.K."/>
            <person name="Rodriguez J.C."/>
            <person name="Van S.L."/>
            <person name="Yuan L."/>
            <person name="Wang Z."/>
            <person name="Xia Z."/>
            <person name="Xiao L."/>
            <person name="Anderson O.D."/>
            <person name="Ouyang S."/>
            <person name="Liang Y."/>
            <person name="Zimin A.V."/>
            <person name="Pertea G."/>
            <person name="Qi P."/>
            <person name="Bennetzen J.L."/>
            <person name="Dai X."/>
            <person name="Dawson M.W."/>
            <person name="Muller H.G."/>
            <person name="Kugler K."/>
            <person name="Rivarola-Duarte L."/>
            <person name="Spannagl M."/>
            <person name="Mayer K.F.X."/>
            <person name="Lu F.H."/>
            <person name="Bevan M.W."/>
            <person name="Leroy P."/>
            <person name="Li P."/>
            <person name="You F.M."/>
            <person name="Sun Q."/>
            <person name="Liu Z."/>
            <person name="Lyons E."/>
            <person name="Wicker T."/>
            <person name="Salzberg S.L."/>
            <person name="Devos K.M."/>
            <person name="Dvorak J."/>
        </authorList>
    </citation>
    <scope>NUCLEOTIDE SEQUENCE [LARGE SCALE GENOMIC DNA]</scope>
    <source>
        <strain evidence="4">cv. AL8/78</strain>
    </source>
</reference>
<dbReference type="AlphaFoldDB" id="A0A453RDA8"/>
<feature type="transmembrane region" description="Helical" evidence="2">
    <location>
        <begin position="76"/>
        <end position="96"/>
    </location>
</feature>
<dbReference type="Pfam" id="PF13962">
    <property type="entry name" value="PGG"/>
    <property type="match status" value="1"/>
</dbReference>
<feature type="compositionally biased region" description="Polar residues" evidence="1">
    <location>
        <begin position="1"/>
        <end position="14"/>
    </location>
</feature>
<evidence type="ECO:0000256" key="2">
    <source>
        <dbReference type="SAM" id="Phobius"/>
    </source>
</evidence>